<reference evidence="1" key="1">
    <citation type="submission" date="2021-02" db="EMBL/GenBank/DDBJ databases">
        <authorList>
            <person name="Nowell W R."/>
        </authorList>
    </citation>
    <scope>NUCLEOTIDE SEQUENCE</scope>
</reference>
<dbReference type="Proteomes" id="UP000663864">
    <property type="component" value="Unassembled WGS sequence"/>
</dbReference>
<gene>
    <name evidence="1" type="ORF">ZHD862_LOCUS9694</name>
</gene>
<dbReference type="AlphaFoldDB" id="A0A814CTR8"/>
<sequence length="227" mass="26336">MRNNEILDYNKKKEDMKKQGHKINDLAVVCPIVPLTEAIDRWTELEMADDFQSNILLVCHCCSPLYITQLIIHSHSFIHLYVLLNHEFVFDMDYSEARNILDLTTTKQKQLRRQRSQTLYTQLLLKRTYVHVCELLNSDCLIEKPIPLSTVDTNKRKLSSDHHDVSSKSKKCKNSIDNDILQFLRELNSVKVTNSEYIELSSCCSSIGQTMSIAVVVRKQSTDTSRW</sequence>
<comment type="caution">
    <text evidence="1">The sequence shown here is derived from an EMBL/GenBank/DDBJ whole genome shotgun (WGS) entry which is preliminary data.</text>
</comment>
<evidence type="ECO:0000313" key="2">
    <source>
        <dbReference type="Proteomes" id="UP000663864"/>
    </source>
</evidence>
<dbReference type="EMBL" id="CAJNOT010000336">
    <property type="protein sequence ID" value="CAF0945225.1"/>
    <property type="molecule type" value="Genomic_DNA"/>
</dbReference>
<evidence type="ECO:0000313" key="1">
    <source>
        <dbReference type="EMBL" id="CAF0945225.1"/>
    </source>
</evidence>
<proteinExistence type="predicted"/>
<protein>
    <submittedName>
        <fullName evidence="1">Uncharacterized protein</fullName>
    </submittedName>
</protein>
<organism evidence="1 2">
    <name type="scientific">Rotaria sordida</name>
    <dbReference type="NCBI Taxonomy" id="392033"/>
    <lineage>
        <taxon>Eukaryota</taxon>
        <taxon>Metazoa</taxon>
        <taxon>Spiralia</taxon>
        <taxon>Gnathifera</taxon>
        <taxon>Rotifera</taxon>
        <taxon>Eurotatoria</taxon>
        <taxon>Bdelloidea</taxon>
        <taxon>Philodinida</taxon>
        <taxon>Philodinidae</taxon>
        <taxon>Rotaria</taxon>
    </lineage>
</organism>
<name>A0A814CTR8_9BILA</name>
<accession>A0A814CTR8</accession>